<accession>A0ABR7JHE6</accession>
<reference evidence="1 2" key="1">
    <citation type="submission" date="2020-08" db="EMBL/GenBank/DDBJ databases">
        <title>Description of novel Flavobacterium F-400 isolate.</title>
        <authorList>
            <person name="Saticioglu I."/>
            <person name="Duman M."/>
            <person name="Altun S."/>
        </authorList>
    </citation>
    <scope>NUCLEOTIDE SEQUENCE [LARGE SCALE GENOMIC DNA]</scope>
    <source>
        <strain evidence="1 2">F-400</strain>
    </source>
</reference>
<evidence type="ECO:0000313" key="1">
    <source>
        <dbReference type="EMBL" id="MBC5863925.1"/>
    </source>
</evidence>
<sequence length="114" mass="13251">MLLLPTFGSSFTYFQFKLQQEEIAKTICVQRKMVFNSCNGRCELQKSLKRYTDNEKSMQNTLKEKVDVVYVQELLSTSYELVQPIAIATKTETVVNRKPISFSAYTFRPPAYFI</sequence>
<keyword evidence="2" id="KW-1185">Reference proteome</keyword>
<dbReference type="Proteomes" id="UP000621670">
    <property type="component" value="Unassembled WGS sequence"/>
</dbReference>
<organism evidence="1 2">
    <name type="scientific">Flavobacterium turcicum</name>
    <dbReference type="NCBI Taxonomy" id="2764718"/>
    <lineage>
        <taxon>Bacteria</taxon>
        <taxon>Pseudomonadati</taxon>
        <taxon>Bacteroidota</taxon>
        <taxon>Flavobacteriia</taxon>
        <taxon>Flavobacteriales</taxon>
        <taxon>Flavobacteriaceae</taxon>
        <taxon>Flavobacterium</taxon>
    </lineage>
</organism>
<dbReference type="EMBL" id="JACRUM010000006">
    <property type="protein sequence ID" value="MBC5863925.1"/>
    <property type="molecule type" value="Genomic_DNA"/>
</dbReference>
<protein>
    <submittedName>
        <fullName evidence="1">Uncharacterized protein</fullName>
    </submittedName>
</protein>
<proteinExistence type="predicted"/>
<name>A0ABR7JHE6_9FLAO</name>
<comment type="caution">
    <text evidence="1">The sequence shown here is derived from an EMBL/GenBank/DDBJ whole genome shotgun (WGS) entry which is preliminary data.</text>
</comment>
<evidence type="ECO:0000313" key="2">
    <source>
        <dbReference type="Proteomes" id="UP000621670"/>
    </source>
</evidence>
<gene>
    <name evidence="1" type="ORF">H8R26_10870</name>
</gene>